<name>A0ABD6DRL5_9EURY</name>
<dbReference type="PANTHER" id="PTHR47957">
    <property type="entry name" value="ATP-DEPENDENT HELICASE HRQ1"/>
    <property type="match status" value="1"/>
</dbReference>
<evidence type="ECO:0000259" key="1">
    <source>
        <dbReference type="Pfam" id="PF09369"/>
    </source>
</evidence>
<protein>
    <submittedName>
        <fullName evidence="2">Zn-binding domain-containing protein</fullName>
    </submittedName>
</protein>
<dbReference type="PANTHER" id="PTHR47957:SF3">
    <property type="entry name" value="ATP-DEPENDENT HELICASE HRQ1"/>
    <property type="match status" value="1"/>
</dbReference>
<comment type="caution">
    <text evidence="2">The sequence shown here is derived from an EMBL/GenBank/DDBJ whole genome shotgun (WGS) entry which is preliminary data.</text>
</comment>
<dbReference type="AlphaFoldDB" id="A0ABD6DRL5"/>
<dbReference type="InterPro" id="IPR018973">
    <property type="entry name" value="MZB"/>
</dbReference>
<evidence type="ECO:0000313" key="2">
    <source>
        <dbReference type="EMBL" id="MFD1647990.1"/>
    </source>
</evidence>
<reference evidence="2 3" key="1">
    <citation type="journal article" date="2019" name="Int. J. Syst. Evol. Microbiol.">
        <title>The Global Catalogue of Microorganisms (GCM) 10K type strain sequencing project: providing services to taxonomists for standard genome sequencing and annotation.</title>
        <authorList>
            <consortium name="The Broad Institute Genomics Platform"/>
            <consortium name="The Broad Institute Genome Sequencing Center for Infectious Disease"/>
            <person name="Wu L."/>
            <person name="Ma J."/>
        </authorList>
    </citation>
    <scope>NUCLEOTIDE SEQUENCE [LARGE SCALE GENOMIC DNA]</scope>
    <source>
        <strain evidence="2 3">CGMCC 1.10390</strain>
    </source>
</reference>
<dbReference type="Proteomes" id="UP001597034">
    <property type="component" value="Unassembled WGS sequence"/>
</dbReference>
<dbReference type="Pfam" id="PF09369">
    <property type="entry name" value="MZB"/>
    <property type="match status" value="1"/>
</dbReference>
<dbReference type="RefSeq" id="WP_390293828.1">
    <property type="nucleotide sequence ID" value="NZ_JBHUDO010000004.1"/>
</dbReference>
<organism evidence="2 3">
    <name type="scientific">Haloarchaeobius litoreus</name>
    <dbReference type="NCBI Taxonomy" id="755306"/>
    <lineage>
        <taxon>Archaea</taxon>
        <taxon>Methanobacteriati</taxon>
        <taxon>Methanobacteriota</taxon>
        <taxon>Stenosarchaea group</taxon>
        <taxon>Halobacteria</taxon>
        <taxon>Halobacteriales</taxon>
        <taxon>Halorubellaceae</taxon>
        <taxon>Haloarchaeobius</taxon>
    </lineage>
</organism>
<keyword evidence="3" id="KW-1185">Reference proteome</keyword>
<evidence type="ECO:0000313" key="3">
    <source>
        <dbReference type="Proteomes" id="UP001597034"/>
    </source>
</evidence>
<sequence length="126" mass="13794">MGRQEYTLAGGLHGGEHGMIKMAQLELRLDNSDMGGLSTILHPEIRSPVWFIHDTVEGGVGFAHSIYENFEAVAQRTMERIEDCDCGRPVGCPACLMSSQCGNQNEPLHRQAAVSLLQAALEQVEK</sequence>
<dbReference type="EMBL" id="JBHUDO010000004">
    <property type="protein sequence ID" value="MFD1647990.1"/>
    <property type="molecule type" value="Genomic_DNA"/>
</dbReference>
<feature type="domain" description="MrfA-like Zn-binding" evidence="1">
    <location>
        <begin position="16"/>
        <end position="96"/>
    </location>
</feature>
<accession>A0ABD6DRL5</accession>
<proteinExistence type="predicted"/>
<gene>
    <name evidence="2" type="ORF">ACFSBL_20080</name>
</gene>